<keyword evidence="1" id="KW-1133">Transmembrane helix</keyword>
<protein>
    <submittedName>
        <fullName evidence="3">Uncharacterized protein</fullName>
    </submittedName>
</protein>
<reference evidence="3" key="1">
    <citation type="submission" date="2022-11" db="UniProtKB">
        <authorList>
            <consortium name="WormBaseParasite"/>
        </authorList>
    </citation>
    <scope>IDENTIFICATION</scope>
</reference>
<evidence type="ECO:0000313" key="3">
    <source>
        <dbReference type="WBParaSite" id="PSAMB.scaffold189size67233.g3118.t1"/>
    </source>
</evidence>
<accession>A0A914VEJ2</accession>
<evidence type="ECO:0000256" key="1">
    <source>
        <dbReference type="SAM" id="Phobius"/>
    </source>
</evidence>
<feature type="transmembrane region" description="Helical" evidence="1">
    <location>
        <begin position="49"/>
        <end position="68"/>
    </location>
</feature>
<keyword evidence="1" id="KW-0472">Membrane</keyword>
<sequence length="183" mass="20191">MAAVDKGGEILASMHLDTFSYGNTTEDEMIVEDYPYNVHTKEDMQYERIAAAFCIMFIATILITYLTVELSNCIKKSSWINQQYNPSDEHVVIHVQRAEFGFPPAYCSNDQQTTAGDSGIQSETISATPVTNDIVDITLPADLSTDEMFSRLQRTYGIGAGAFLNPPPSYNQIINNAGATETV</sequence>
<evidence type="ECO:0000313" key="2">
    <source>
        <dbReference type="Proteomes" id="UP000887566"/>
    </source>
</evidence>
<dbReference type="WBParaSite" id="PSAMB.scaffold189size67233.g3118.t1">
    <property type="protein sequence ID" value="PSAMB.scaffold189size67233.g3118.t1"/>
    <property type="gene ID" value="PSAMB.scaffold189size67233.g3118"/>
</dbReference>
<name>A0A914VEJ2_9BILA</name>
<organism evidence="2 3">
    <name type="scientific">Plectus sambesii</name>
    <dbReference type="NCBI Taxonomy" id="2011161"/>
    <lineage>
        <taxon>Eukaryota</taxon>
        <taxon>Metazoa</taxon>
        <taxon>Ecdysozoa</taxon>
        <taxon>Nematoda</taxon>
        <taxon>Chromadorea</taxon>
        <taxon>Plectida</taxon>
        <taxon>Plectina</taxon>
        <taxon>Plectoidea</taxon>
        <taxon>Plectidae</taxon>
        <taxon>Plectus</taxon>
    </lineage>
</organism>
<proteinExistence type="predicted"/>
<dbReference type="AlphaFoldDB" id="A0A914VEJ2"/>
<keyword evidence="1" id="KW-0812">Transmembrane</keyword>
<dbReference type="Proteomes" id="UP000887566">
    <property type="component" value="Unplaced"/>
</dbReference>
<keyword evidence="2" id="KW-1185">Reference proteome</keyword>